<dbReference type="EMBL" id="CABFWN010000003">
    <property type="protein sequence ID" value="VUG18665.1"/>
    <property type="molecule type" value="Genomic_DNA"/>
</dbReference>
<dbReference type="GO" id="GO:0005634">
    <property type="term" value="C:nucleus"/>
    <property type="evidence" value="ECO:0007669"/>
    <property type="project" value="UniProtKB-SubCell"/>
</dbReference>
<feature type="region of interest" description="Disordered" evidence="6">
    <location>
        <begin position="267"/>
        <end position="293"/>
    </location>
</feature>
<comment type="subcellular location">
    <subcellularLocation>
        <location evidence="1">Nucleus</location>
    </subcellularLocation>
</comment>
<keyword evidence="9" id="KW-1185">Reference proteome</keyword>
<dbReference type="PROSITE" id="PS50888">
    <property type="entry name" value="BHLH"/>
    <property type="match status" value="1"/>
</dbReference>
<reference evidence="8 9" key="1">
    <citation type="submission" date="2019-07" db="EMBL/GenBank/DDBJ databases">
        <authorList>
            <person name="Friedrich A."/>
            <person name="Schacherer J."/>
        </authorList>
    </citation>
    <scope>NUCLEOTIDE SEQUENCE [LARGE SCALE GENOMIC DNA]</scope>
</reference>
<feature type="domain" description="BHLH" evidence="7">
    <location>
        <begin position="150"/>
        <end position="212"/>
    </location>
</feature>
<feature type="compositionally biased region" description="Polar residues" evidence="6">
    <location>
        <begin position="275"/>
        <end position="287"/>
    </location>
</feature>
<feature type="compositionally biased region" description="Basic and acidic residues" evidence="6">
    <location>
        <begin position="181"/>
        <end position="196"/>
    </location>
</feature>
<keyword evidence="4" id="KW-0804">Transcription</keyword>
<protein>
    <submittedName>
        <fullName evidence="8">DEBR0S3_16952g1_1</fullName>
    </submittedName>
</protein>
<feature type="region of interest" description="Disordered" evidence="6">
    <location>
        <begin position="1"/>
        <end position="26"/>
    </location>
</feature>
<organism evidence="8 9">
    <name type="scientific">Dekkera bruxellensis</name>
    <name type="common">Brettanomyces custersii</name>
    <dbReference type="NCBI Taxonomy" id="5007"/>
    <lineage>
        <taxon>Eukaryota</taxon>
        <taxon>Fungi</taxon>
        <taxon>Dikarya</taxon>
        <taxon>Ascomycota</taxon>
        <taxon>Saccharomycotina</taxon>
        <taxon>Pichiomycetes</taxon>
        <taxon>Pichiales</taxon>
        <taxon>Pichiaceae</taxon>
        <taxon>Brettanomyces</taxon>
    </lineage>
</organism>
<evidence type="ECO:0000313" key="9">
    <source>
        <dbReference type="Proteomes" id="UP000478008"/>
    </source>
</evidence>
<dbReference type="PANTHER" id="PTHR45776:SF2">
    <property type="entry name" value="MIP04163P"/>
    <property type="match status" value="1"/>
</dbReference>
<dbReference type="GO" id="GO:0000978">
    <property type="term" value="F:RNA polymerase II cis-regulatory region sequence-specific DNA binding"/>
    <property type="evidence" value="ECO:0007669"/>
    <property type="project" value="TreeGrafter"/>
</dbReference>
<feature type="compositionally biased region" description="Polar residues" evidence="6">
    <location>
        <begin position="107"/>
        <end position="117"/>
    </location>
</feature>
<dbReference type="InterPro" id="IPR011598">
    <property type="entry name" value="bHLH_dom"/>
</dbReference>
<dbReference type="AlphaFoldDB" id="A0A7D9H576"/>
<dbReference type="Pfam" id="PF00010">
    <property type="entry name" value="HLH"/>
    <property type="match status" value="1"/>
</dbReference>
<evidence type="ECO:0000256" key="5">
    <source>
        <dbReference type="ARBA" id="ARBA00023242"/>
    </source>
</evidence>
<dbReference type="GO" id="GO:0046983">
    <property type="term" value="F:protein dimerization activity"/>
    <property type="evidence" value="ECO:0007669"/>
    <property type="project" value="InterPro"/>
</dbReference>
<dbReference type="Proteomes" id="UP000478008">
    <property type="component" value="Unassembled WGS sequence"/>
</dbReference>
<feature type="region of interest" description="Disordered" evidence="6">
    <location>
        <begin position="181"/>
        <end position="200"/>
    </location>
</feature>
<dbReference type="SUPFAM" id="SSF47459">
    <property type="entry name" value="HLH, helix-loop-helix DNA-binding domain"/>
    <property type="match status" value="1"/>
</dbReference>
<feature type="compositionally biased region" description="Low complexity" evidence="6">
    <location>
        <begin position="125"/>
        <end position="136"/>
    </location>
</feature>
<evidence type="ECO:0000256" key="2">
    <source>
        <dbReference type="ARBA" id="ARBA00023015"/>
    </source>
</evidence>
<dbReference type="PANTHER" id="PTHR45776">
    <property type="entry name" value="MIP04163P"/>
    <property type="match status" value="1"/>
</dbReference>
<dbReference type="InterPro" id="IPR036638">
    <property type="entry name" value="HLH_DNA-bd_sf"/>
</dbReference>
<dbReference type="Gene3D" id="4.10.280.10">
    <property type="entry name" value="Helix-loop-helix DNA-binding domain"/>
    <property type="match status" value="1"/>
</dbReference>
<feature type="region of interest" description="Disordered" evidence="6">
    <location>
        <begin position="90"/>
        <end position="165"/>
    </location>
</feature>
<evidence type="ECO:0000256" key="6">
    <source>
        <dbReference type="SAM" id="MobiDB-lite"/>
    </source>
</evidence>
<evidence type="ECO:0000256" key="1">
    <source>
        <dbReference type="ARBA" id="ARBA00004123"/>
    </source>
</evidence>
<keyword evidence="5" id="KW-0539">Nucleus</keyword>
<dbReference type="GO" id="GO:0000981">
    <property type="term" value="F:DNA-binding transcription factor activity, RNA polymerase II-specific"/>
    <property type="evidence" value="ECO:0007669"/>
    <property type="project" value="TreeGrafter"/>
</dbReference>
<name>A0A7D9H576_DEKBR</name>
<dbReference type="SMART" id="SM00353">
    <property type="entry name" value="HLH"/>
    <property type="match status" value="1"/>
</dbReference>
<evidence type="ECO:0000256" key="4">
    <source>
        <dbReference type="ARBA" id="ARBA00023163"/>
    </source>
</evidence>
<keyword evidence="2" id="KW-0805">Transcription regulation</keyword>
<dbReference type="CDD" id="cd11387">
    <property type="entry name" value="bHLHzip_USF_MITF"/>
    <property type="match status" value="1"/>
</dbReference>
<keyword evidence="3" id="KW-0238">DNA-binding</keyword>
<evidence type="ECO:0000256" key="3">
    <source>
        <dbReference type="ARBA" id="ARBA00023125"/>
    </source>
</evidence>
<gene>
    <name evidence="8" type="ORF">DEBR0S3_16952G</name>
</gene>
<evidence type="ECO:0000259" key="7">
    <source>
        <dbReference type="PROSITE" id="PS50888"/>
    </source>
</evidence>
<proteinExistence type="predicted"/>
<accession>A0A7D9H576</accession>
<evidence type="ECO:0000313" key="8">
    <source>
        <dbReference type="EMBL" id="VUG18665.1"/>
    </source>
</evidence>
<feature type="compositionally biased region" description="Polar residues" evidence="6">
    <location>
        <begin position="1"/>
        <end position="17"/>
    </location>
</feature>
<sequence>MTTNEGHQNSHSDTLNGDSGLDPNAVDFDSFLSGHFSGLSGLQGNTDNPANFVGSLPANQSGFNTEYGAKPHSNLSSSYTVGPSMRAQSANAMQSGVKASLSRAMASKSSRSGSTVERSAIHGNARSPASVSSSVRGKGRPKRRSLAGASTSASVQPVDRKRRDNINEKIQELMRLIPRDFFNDSKEKSGTKDGKPNKGQILSKSVDYITWLQQRIDENNRKEVELSIKLRNLEIANNVPINRRMNLLHTSAEVGLSKIGVGPLAEQQLERQQKAMATSGKSPNSPASPGIRR</sequence>